<accession>A0A7S7NM32</accession>
<proteinExistence type="predicted"/>
<name>A0A7S7NM32_PALFE</name>
<dbReference type="KEGG" id="pfer:IRI77_25345"/>
<sequence length="172" mass="19718">MEHVNIKIFAEPGAQISLDEAIPVFHRWIQKRDLPELLIDVTDYSHVIAGPGVLLIGHEANYSLDNARNELGVLYNRKAKVEGDSLKQAYDAALTAAQRLEQEFDGKLKFRHDEVEVTLNDRMLHPNTEAGWNAVRGELEQFFDGLFEAGHYSVQRPTDPRERLWVRARRTN</sequence>
<dbReference type="EMBL" id="CP063849">
    <property type="protein sequence ID" value="QOY86116.1"/>
    <property type="molecule type" value="Genomic_DNA"/>
</dbReference>
<evidence type="ECO:0000313" key="1">
    <source>
        <dbReference type="EMBL" id="QOY86116.1"/>
    </source>
</evidence>
<protein>
    <submittedName>
        <fullName evidence="1">Uncharacterized protein</fullName>
    </submittedName>
</protein>
<evidence type="ECO:0000313" key="2">
    <source>
        <dbReference type="Proteomes" id="UP000593892"/>
    </source>
</evidence>
<gene>
    <name evidence="1" type="ORF">IRI77_25345</name>
</gene>
<dbReference type="Proteomes" id="UP000593892">
    <property type="component" value="Chromosome"/>
</dbReference>
<dbReference type="AlphaFoldDB" id="A0A7S7NM32"/>
<dbReference type="RefSeq" id="WP_194447785.1">
    <property type="nucleotide sequence ID" value="NZ_CP063849.1"/>
</dbReference>
<keyword evidence="2" id="KW-1185">Reference proteome</keyword>
<organism evidence="1 2">
    <name type="scientific">Paludibaculum fermentans</name>
    <dbReference type="NCBI Taxonomy" id="1473598"/>
    <lineage>
        <taxon>Bacteria</taxon>
        <taxon>Pseudomonadati</taxon>
        <taxon>Acidobacteriota</taxon>
        <taxon>Terriglobia</taxon>
        <taxon>Bryobacterales</taxon>
        <taxon>Bryobacteraceae</taxon>
        <taxon>Paludibaculum</taxon>
    </lineage>
</organism>
<reference evidence="1 2" key="1">
    <citation type="submission" date="2020-10" db="EMBL/GenBank/DDBJ databases">
        <title>Complete genome sequence of Paludibaculum fermentans P105T, a facultatively anaerobic acidobacterium capable of dissimilatory Fe(III) reduction.</title>
        <authorList>
            <person name="Dedysh S.N."/>
            <person name="Beletsky A.V."/>
            <person name="Kulichevskaya I.S."/>
            <person name="Mardanov A.V."/>
            <person name="Ravin N.V."/>
        </authorList>
    </citation>
    <scope>NUCLEOTIDE SEQUENCE [LARGE SCALE GENOMIC DNA]</scope>
    <source>
        <strain evidence="1 2">P105</strain>
    </source>
</reference>